<dbReference type="AlphaFoldDB" id="X1IVC0"/>
<sequence>CWILSPWSKKALTPVSLMGEEFFEGIIEPRFKTEEDWKKHKQDLQNMARFHSRILRELKEKKIVGKVVMKFDGVKKQEIKKHGN</sequence>
<reference evidence="1" key="1">
    <citation type="journal article" date="2014" name="Front. Microbiol.">
        <title>High frequency of phylogenetically diverse reductive dehalogenase-homologous genes in deep subseafloor sedimentary metagenomes.</title>
        <authorList>
            <person name="Kawai M."/>
            <person name="Futagami T."/>
            <person name="Toyoda A."/>
            <person name="Takaki Y."/>
            <person name="Nishi S."/>
            <person name="Hori S."/>
            <person name="Arai W."/>
            <person name="Tsubouchi T."/>
            <person name="Morono Y."/>
            <person name="Uchiyama I."/>
            <person name="Ito T."/>
            <person name="Fujiyama A."/>
            <person name="Inagaki F."/>
            <person name="Takami H."/>
        </authorList>
    </citation>
    <scope>NUCLEOTIDE SEQUENCE</scope>
    <source>
        <strain evidence="1">Expedition CK06-06</strain>
    </source>
</reference>
<protein>
    <submittedName>
        <fullName evidence="1">Uncharacterized protein</fullName>
    </submittedName>
</protein>
<dbReference type="EMBL" id="BARU01028389">
    <property type="protein sequence ID" value="GAH70039.1"/>
    <property type="molecule type" value="Genomic_DNA"/>
</dbReference>
<feature type="non-terminal residue" evidence="1">
    <location>
        <position position="1"/>
    </location>
</feature>
<accession>X1IVC0</accession>
<organism evidence="1">
    <name type="scientific">marine sediment metagenome</name>
    <dbReference type="NCBI Taxonomy" id="412755"/>
    <lineage>
        <taxon>unclassified sequences</taxon>
        <taxon>metagenomes</taxon>
        <taxon>ecological metagenomes</taxon>
    </lineage>
</organism>
<comment type="caution">
    <text evidence="1">The sequence shown here is derived from an EMBL/GenBank/DDBJ whole genome shotgun (WGS) entry which is preliminary data.</text>
</comment>
<proteinExistence type="predicted"/>
<evidence type="ECO:0000313" key="1">
    <source>
        <dbReference type="EMBL" id="GAH70039.1"/>
    </source>
</evidence>
<name>X1IVC0_9ZZZZ</name>
<gene>
    <name evidence="1" type="ORF">S03H2_45317</name>
</gene>